<dbReference type="Proteomes" id="UP000554235">
    <property type="component" value="Unassembled WGS sequence"/>
</dbReference>
<reference evidence="1 2" key="1">
    <citation type="submission" date="2020-01" db="EMBL/GenBank/DDBJ databases">
        <title>Identification and distribution of gene clusters putatively required for synthesis of sphingolipid metabolism inhibitors in phylogenetically diverse species of the filamentous fungus Fusarium.</title>
        <authorList>
            <person name="Kim H.-S."/>
            <person name="Busman M."/>
            <person name="Brown D.W."/>
            <person name="Divon H."/>
            <person name="Uhlig S."/>
            <person name="Proctor R.H."/>
        </authorList>
    </citation>
    <scope>NUCLEOTIDE SEQUENCE [LARGE SCALE GENOMIC DNA]</scope>
    <source>
        <strain evidence="1 2">NRRL 20459</strain>
    </source>
</reference>
<comment type="caution">
    <text evidence="1">The sequence shown here is derived from an EMBL/GenBank/DDBJ whole genome shotgun (WGS) entry which is preliminary data.</text>
</comment>
<dbReference type="OrthoDB" id="4763081at2759"/>
<evidence type="ECO:0000313" key="2">
    <source>
        <dbReference type="Proteomes" id="UP000554235"/>
    </source>
</evidence>
<dbReference type="EMBL" id="JAADYS010001467">
    <property type="protein sequence ID" value="KAF4462856.1"/>
    <property type="molecule type" value="Genomic_DNA"/>
</dbReference>
<name>A0A8H4PB60_9HYPO</name>
<organism evidence="1 2">
    <name type="scientific">Fusarium albosuccineum</name>
    <dbReference type="NCBI Taxonomy" id="1237068"/>
    <lineage>
        <taxon>Eukaryota</taxon>
        <taxon>Fungi</taxon>
        <taxon>Dikarya</taxon>
        <taxon>Ascomycota</taxon>
        <taxon>Pezizomycotina</taxon>
        <taxon>Sordariomycetes</taxon>
        <taxon>Hypocreomycetidae</taxon>
        <taxon>Hypocreales</taxon>
        <taxon>Nectriaceae</taxon>
        <taxon>Fusarium</taxon>
        <taxon>Fusarium decemcellulare species complex</taxon>
    </lineage>
</organism>
<proteinExistence type="predicted"/>
<gene>
    <name evidence="1" type="ORF">FALBO_10320</name>
</gene>
<keyword evidence="2" id="KW-1185">Reference proteome</keyword>
<dbReference type="AlphaFoldDB" id="A0A8H4PB60"/>
<accession>A0A8H4PB60</accession>
<evidence type="ECO:0000313" key="1">
    <source>
        <dbReference type="EMBL" id="KAF4462856.1"/>
    </source>
</evidence>
<sequence>MSMSECVDNTHFDFSHNCDICHGPLQKDEDDVVILYNRRFPTGAWKSARAVFRLSGVLYQGDRICPCPRGRGTRIPGCAIVHDYCFKLFSPNEPSKETLGHLGRYLTWSKIYLVRHGERQPPLVIPDQLGFPSAALEKAGDEVGIPLKMLPPEITIAIQGYSQDAPFWCLTRALALSFEYSAVLSDTKLVTVPLTNVHSWRRGDASPKLGNKEQELPAIIRVTLDSRGVSQIERLSEHPLPFSSRNTSGTKQYIVADESGFTRIKTHFQGGLSWLWCPTNHPGLQIWDTPTPPLTVLVDEPGSPKKSKPGDPEEFTLDQCASSINSPSYFRFKTVDLSTATGLTFFYSEAGNVMFAIHVHTRSLPLAHLCRYHAKDRLDNIIYVPLPPGDEIEWLAVRESFDHRPYRYVGGPSFMLQTKLSGTVHVGLVKRRSVRTTAFSRDPKVLIRGGPDHQYRRLFSLFPRSDSDIPQEAYMPINVRGDLTTGRDYMFWSWAPLDNVKSAEVFHDDEEHFKGLLLTYNNGGQRAVGECRLGVDASKPWTKPSRLHVAKWNADGHFGAGHPVRGKFHLKMEFGDEPSAIEGSETGRSEVPTIGRLARLNTEAESMMPIDGIWEPVSEGPAQRC</sequence>
<protein>
    <submittedName>
        <fullName evidence="1">Uncharacterized protein</fullName>
    </submittedName>
</protein>